<organism evidence="2 3">
    <name type="scientific">Asticcacaulis biprosthecium C19</name>
    <dbReference type="NCBI Taxonomy" id="715226"/>
    <lineage>
        <taxon>Bacteria</taxon>
        <taxon>Pseudomonadati</taxon>
        <taxon>Pseudomonadota</taxon>
        <taxon>Alphaproteobacteria</taxon>
        <taxon>Caulobacterales</taxon>
        <taxon>Caulobacteraceae</taxon>
        <taxon>Asticcacaulis</taxon>
    </lineage>
</organism>
<evidence type="ECO:0000313" key="2">
    <source>
        <dbReference type="EMBL" id="EGF92136.1"/>
    </source>
</evidence>
<dbReference type="GO" id="GO:0010038">
    <property type="term" value="P:response to metal ion"/>
    <property type="evidence" value="ECO:0007669"/>
    <property type="project" value="InterPro"/>
</dbReference>
<dbReference type="EMBL" id="GL883077">
    <property type="protein sequence ID" value="EGF92136.1"/>
    <property type="molecule type" value="Genomic_DNA"/>
</dbReference>
<gene>
    <name evidence="2" type="ORF">ABI_05690</name>
</gene>
<dbReference type="GO" id="GO:0005507">
    <property type="term" value="F:copper ion binding"/>
    <property type="evidence" value="ECO:0007669"/>
    <property type="project" value="TreeGrafter"/>
</dbReference>
<dbReference type="HOGENOM" id="CLU_098807_2_0_5"/>
<protein>
    <submittedName>
        <fullName evidence="2">CutA1 divalent ion tolerance family protein</fullName>
    </submittedName>
</protein>
<reference evidence="3" key="1">
    <citation type="submission" date="2011-03" db="EMBL/GenBank/DDBJ databases">
        <title>Draft genome sequence of Brevundimonas diminuta.</title>
        <authorList>
            <person name="Brown P.J.B."/>
            <person name="Buechlein A."/>
            <person name="Hemmerich C."/>
            <person name="Brun Y.V."/>
        </authorList>
    </citation>
    <scope>NUCLEOTIDE SEQUENCE [LARGE SCALE GENOMIC DNA]</scope>
    <source>
        <strain evidence="3">C19</strain>
    </source>
</reference>
<comment type="similarity">
    <text evidence="1">Belongs to the CutA family.</text>
</comment>
<sequence length="105" mass="11500">MMEIVTVSITCASGDQAQRIAQHLVENRLAACAQTHPIHSTYVWQGAMEFSAEVMLTAKTVTAKLPQIEAAVVALHSYEVPEILAQSVAWCSESYTAWLHETLKG</sequence>
<dbReference type="InterPro" id="IPR015867">
    <property type="entry name" value="N-reg_PII/ATP_PRibTrfase_C"/>
</dbReference>
<dbReference type="PANTHER" id="PTHR23419:SF8">
    <property type="entry name" value="FI09726P"/>
    <property type="match status" value="1"/>
</dbReference>
<proteinExistence type="inferred from homology"/>
<dbReference type="InterPro" id="IPR011322">
    <property type="entry name" value="N-reg_PII-like_a/b"/>
</dbReference>
<keyword evidence="3" id="KW-1185">Reference proteome</keyword>
<evidence type="ECO:0000256" key="1">
    <source>
        <dbReference type="ARBA" id="ARBA00010169"/>
    </source>
</evidence>
<dbReference type="AlphaFoldDB" id="F4QKI4"/>
<dbReference type="STRING" id="715226.ABI_05690"/>
<dbReference type="InterPro" id="IPR004323">
    <property type="entry name" value="Ion_tolerance_CutA"/>
</dbReference>
<evidence type="ECO:0000313" key="3">
    <source>
        <dbReference type="Proteomes" id="UP000006512"/>
    </source>
</evidence>
<dbReference type="eggNOG" id="COG1324">
    <property type="taxonomic scope" value="Bacteria"/>
</dbReference>
<dbReference type="Proteomes" id="UP000006512">
    <property type="component" value="Unassembled WGS sequence"/>
</dbReference>
<dbReference type="PANTHER" id="PTHR23419">
    <property type="entry name" value="DIVALENT CATION TOLERANCE CUTA-RELATED"/>
    <property type="match status" value="1"/>
</dbReference>
<dbReference type="Pfam" id="PF03091">
    <property type="entry name" value="CutA1"/>
    <property type="match status" value="1"/>
</dbReference>
<name>F4QKI4_9CAUL</name>
<accession>F4QKI4</accession>
<dbReference type="SUPFAM" id="SSF54913">
    <property type="entry name" value="GlnB-like"/>
    <property type="match status" value="1"/>
</dbReference>
<dbReference type="Gene3D" id="3.30.70.120">
    <property type="match status" value="1"/>
</dbReference>